<reference evidence="3 4" key="1">
    <citation type="submission" date="2020-08" db="EMBL/GenBank/DDBJ databases">
        <title>A Genomic Blueprint of the Chicken Gut Microbiome.</title>
        <authorList>
            <person name="Gilroy R."/>
            <person name="Ravi A."/>
            <person name="Getino M."/>
            <person name="Pursley I."/>
            <person name="Horton D.L."/>
            <person name="Alikhan N.-F."/>
            <person name="Baker D."/>
            <person name="Gharbi K."/>
            <person name="Hall N."/>
            <person name="Watson M."/>
            <person name="Adriaenssens E.M."/>
            <person name="Foster-Nyarko E."/>
            <person name="Jarju S."/>
            <person name="Secka A."/>
            <person name="Antonio M."/>
            <person name="Oren A."/>
            <person name="Chaudhuri R."/>
            <person name="La Ragione R.M."/>
            <person name="Hildebrand F."/>
            <person name="Pallen M.J."/>
        </authorList>
    </citation>
    <scope>NUCLEOTIDE SEQUENCE [LARGE SCALE GENOMIC DNA]</scope>
    <source>
        <strain evidence="3 4">Sa1CVA4</strain>
    </source>
</reference>
<dbReference type="SUPFAM" id="SSF53756">
    <property type="entry name" value="UDP-Glycosyltransferase/glycogen phosphorylase"/>
    <property type="match status" value="1"/>
</dbReference>
<feature type="domain" description="Glycosyltransferase subfamily 4-like N-terminal" evidence="2">
    <location>
        <begin position="24"/>
        <end position="186"/>
    </location>
</feature>
<keyword evidence="4" id="KW-1185">Reference proteome</keyword>
<feature type="domain" description="Glycosyl transferase family 1" evidence="1">
    <location>
        <begin position="204"/>
        <end position="343"/>
    </location>
</feature>
<proteinExistence type="predicted"/>
<dbReference type="PANTHER" id="PTHR45947:SF14">
    <property type="entry name" value="SLL1723 PROTEIN"/>
    <property type="match status" value="1"/>
</dbReference>
<dbReference type="InterPro" id="IPR050194">
    <property type="entry name" value="Glycosyltransferase_grp1"/>
</dbReference>
<evidence type="ECO:0000259" key="1">
    <source>
        <dbReference type="Pfam" id="PF00534"/>
    </source>
</evidence>
<accession>A0ABR8WIV1</accession>
<gene>
    <name evidence="3" type="ORF">H9628_00725</name>
</gene>
<evidence type="ECO:0000313" key="3">
    <source>
        <dbReference type="EMBL" id="MBD8016990.1"/>
    </source>
</evidence>
<dbReference type="PANTHER" id="PTHR45947">
    <property type="entry name" value="SULFOQUINOVOSYL TRANSFERASE SQD2"/>
    <property type="match status" value="1"/>
</dbReference>
<dbReference type="InterPro" id="IPR001296">
    <property type="entry name" value="Glyco_trans_1"/>
</dbReference>
<dbReference type="Pfam" id="PF13439">
    <property type="entry name" value="Glyco_transf_4"/>
    <property type="match status" value="1"/>
</dbReference>
<evidence type="ECO:0000313" key="4">
    <source>
        <dbReference type="Proteomes" id="UP000626242"/>
    </source>
</evidence>
<dbReference type="Proteomes" id="UP000626242">
    <property type="component" value="Unassembled WGS sequence"/>
</dbReference>
<evidence type="ECO:0000259" key="2">
    <source>
        <dbReference type="Pfam" id="PF13439"/>
    </source>
</evidence>
<name>A0ABR8WIV1_9FLAO</name>
<sequence>MGQPKKYDMKPIRVLQVFTILNRGGAETNIMNYYRHLDRSAVHFDFLVHRAEEGAYEAEIRQLGGQIFRLPAIHPLKIHAYKGAVKKFFAEHTGYDIIHGQNSELGVYIYEEAKKRGIPVIIAHAHNAPALRDYDLKFIFREYWKRRMRASITHAFTCGKESAQWLFGKKLASRAFLMPNAIDTEQFKYQPATAERVLNNLGKGNQLNLIHVGRFNKQKNHRFLLEIVSALRHLQPDFHLYLVGEGELLPEITAQIKTLGLENHVTLLGSRNDIPSLLQAMDVFLFPSLYEGLPVSLVEAQASGIHCVISDGIPSEAVLVNQNVTIVSLGESASNWAEKIAALDFSERKDVSEIIKVKGYDIKENAIQLQNKYLELLENHT</sequence>
<dbReference type="CDD" id="cd03812">
    <property type="entry name" value="GT4_CapH-like"/>
    <property type="match status" value="1"/>
</dbReference>
<organism evidence="3 4">
    <name type="scientific">Kaistella pullorum</name>
    <dbReference type="NCBI Taxonomy" id="2763074"/>
    <lineage>
        <taxon>Bacteria</taxon>
        <taxon>Pseudomonadati</taxon>
        <taxon>Bacteroidota</taxon>
        <taxon>Flavobacteriia</taxon>
        <taxon>Flavobacteriales</taxon>
        <taxon>Weeksellaceae</taxon>
        <taxon>Chryseobacterium group</taxon>
        <taxon>Kaistella</taxon>
    </lineage>
</organism>
<protein>
    <submittedName>
        <fullName evidence="3">Glycosyltransferase family 1 protein</fullName>
    </submittedName>
</protein>
<dbReference type="EMBL" id="JACSPS010000001">
    <property type="protein sequence ID" value="MBD8016990.1"/>
    <property type="molecule type" value="Genomic_DNA"/>
</dbReference>
<dbReference type="Pfam" id="PF00534">
    <property type="entry name" value="Glycos_transf_1"/>
    <property type="match status" value="1"/>
</dbReference>
<dbReference type="InterPro" id="IPR028098">
    <property type="entry name" value="Glyco_trans_4-like_N"/>
</dbReference>
<comment type="caution">
    <text evidence="3">The sequence shown here is derived from an EMBL/GenBank/DDBJ whole genome shotgun (WGS) entry which is preliminary data.</text>
</comment>
<dbReference type="Gene3D" id="3.40.50.2000">
    <property type="entry name" value="Glycogen Phosphorylase B"/>
    <property type="match status" value="2"/>
</dbReference>